<gene>
    <name evidence="1" type="ORF">MIMGU_mgv1a023575mg</name>
</gene>
<dbReference type="eggNOG" id="ENOG502S4YV">
    <property type="taxonomic scope" value="Eukaryota"/>
</dbReference>
<sequence>DSTVSLLSDSAVVLRWCRRKRRRKGGSVIRLGNRRRRGVCVRRRAVVQWGVVVACPLRVLKKMIAGMAANGRLVEAYCWSLPFLRLNLFPLC</sequence>
<dbReference type="Proteomes" id="UP000030748">
    <property type="component" value="Unassembled WGS sequence"/>
</dbReference>
<keyword evidence="2" id="KW-1185">Reference proteome</keyword>
<dbReference type="AlphaFoldDB" id="A0A022S1K0"/>
<protein>
    <submittedName>
        <fullName evidence="1">Uncharacterized protein</fullName>
    </submittedName>
</protein>
<proteinExistence type="predicted"/>
<evidence type="ECO:0000313" key="2">
    <source>
        <dbReference type="Proteomes" id="UP000030748"/>
    </source>
</evidence>
<dbReference type="PhylomeDB" id="A0A022S1K0"/>
<feature type="non-terminal residue" evidence="1">
    <location>
        <position position="1"/>
    </location>
</feature>
<evidence type="ECO:0000313" key="1">
    <source>
        <dbReference type="EMBL" id="EYU46126.1"/>
    </source>
</evidence>
<dbReference type="EMBL" id="KI630171">
    <property type="protein sequence ID" value="EYU46126.1"/>
    <property type="molecule type" value="Genomic_DNA"/>
</dbReference>
<accession>A0A022S1K0</accession>
<reference evidence="1 2" key="1">
    <citation type="journal article" date="2013" name="Proc. Natl. Acad. Sci. U.S.A.">
        <title>Fine-scale variation in meiotic recombination in Mimulus inferred from population shotgun sequencing.</title>
        <authorList>
            <person name="Hellsten U."/>
            <person name="Wright K.M."/>
            <person name="Jenkins J."/>
            <person name="Shu S."/>
            <person name="Yuan Y."/>
            <person name="Wessler S.R."/>
            <person name="Schmutz J."/>
            <person name="Willis J.H."/>
            <person name="Rokhsar D.S."/>
        </authorList>
    </citation>
    <scope>NUCLEOTIDE SEQUENCE [LARGE SCALE GENOMIC DNA]</scope>
    <source>
        <strain evidence="2">cv. DUN x IM62</strain>
    </source>
</reference>
<name>A0A022S1K0_ERYGU</name>
<organism evidence="1 2">
    <name type="scientific">Erythranthe guttata</name>
    <name type="common">Yellow monkey flower</name>
    <name type="synonym">Mimulus guttatus</name>
    <dbReference type="NCBI Taxonomy" id="4155"/>
    <lineage>
        <taxon>Eukaryota</taxon>
        <taxon>Viridiplantae</taxon>
        <taxon>Streptophyta</taxon>
        <taxon>Embryophyta</taxon>
        <taxon>Tracheophyta</taxon>
        <taxon>Spermatophyta</taxon>
        <taxon>Magnoliopsida</taxon>
        <taxon>eudicotyledons</taxon>
        <taxon>Gunneridae</taxon>
        <taxon>Pentapetalae</taxon>
        <taxon>asterids</taxon>
        <taxon>lamiids</taxon>
        <taxon>Lamiales</taxon>
        <taxon>Phrymaceae</taxon>
        <taxon>Erythranthe</taxon>
    </lineage>
</organism>